<name>A0A542E4I4_9MICO</name>
<dbReference type="GO" id="GO:1901135">
    <property type="term" value="P:carbohydrate derivative metabolic process"/>
    <property type="evidence" value="ECO:0007669"/>
    <property type="project" value="InterPro"/>
</dbReference>
<proteinExistence type="predicted"/>
<dbReference type="InterPro" id="IPR046348">
    <property type="entry name" value="SIS_dom_sf"/>
</dbReference>
<dbReference type="OrthoDB" id="367283at2"/>
<comment type="caution">
    <text evidence="3">The sequence shown here is derived from an EMBL/GenBank/DDBJ whole genome shotgun (WGS) entry which is preliminary data.</text>
</comment>
<organism evidence="3 4">
    <name type="scientific">Lapillicoccus jejuensis</name>
    <dbReference type="NCBI Taxonomy" id="402171"/>
    <lineage>
        <taxon>Bacteria</taxon>
        <taxon>Bacillati</taxon>
        <taxon>Actinomycetota</taxon>
        <taxon>Actinomycetes</taxon>
        <taxon>Micrococcales</taxon>
        <taxon>Intrasporangiaceae</taxon>
        <taxon>Lapillicoccus</taxon>
    </lineage>
</organism>
<evidence type="ECO:0000256" key="1">
    <source>
        <dbReference type="ARBA" id="ARBA00022737"/>
    </source>
</evidence>
<reference evidence="3 4" key="1">
    <citation type="submission" date="2019-06" db="EMBL/GenBank/DDBJ databases">
        <title>Sequencing the genomes of 1000 actinobacteria strains.</title>
        <authorList>
            <person name="Klenk H.-P."/>
        </authorList>
    </citation>
    <scope>NUCLEOTIDE SEQUENCE [LARGE SCALE GENOMIC DNA]</scope>
    <source>
        <strain evidence="3 4">DSM 18607</strain>
    </source>
</reference>
<dbReference type="Proteomes" id="UP000317893">
    <property type="component" value="Unassembled WGS sequence"/>
</dbReference>
<protein>
    <submittedName>
        <fullName evidence="3">SIS domain-containing protein</fullName>
    </submittedName>
</protein>
<evidence type="ECO:0000313" key="3">
    <source>
        <dbReference type="EMBL" id="TQJ10262.1"/>
    </source>
</evidence>
<sequence length="305" mass="31769">MAGTTTPGAFLAAEVASQPGLWPAVVARLPEVAPDLPAPGARVAVLGCGTSLFMARAYAALREGAGLGETDAYAASEAPLGRPWDHVVLLSRSGTTTEVLDALRVLRDRGVPTTAVVATAGTPIALEADRTVLLTEADEESVVQTRFATSALALLRASTGEDGAAAAADAQAVLDEPEESAVGHLLDAEQTTFVGRGWTVGLAEEAALKLRESTQSWAESYPAMEYRHGPIAIAGPGRVTWALGGVPDGLAEQVAATGGRLEHRDVDPLAELVRVHRLCLALARRRGLDPDRPRHLTRSVVLASS</sequence>
<dbReference type="InterPro" id="IPR001347">
    <property type="entry name" value="SIS_dom"/>
</dbReference>
<dbReference type="Gene3D" id="3.40.50.10490">
    <property type="entry name" value="Glucose-6-phosphate isomerase like protein, domain 1"/>
    <property type="match status" value="2"/>
</dbReference>
<gene>
    <name evidence="3" type="ORF">FB458_3382</name>
</gene>
<dbReference type="AlphaFoldDB" id="A0A542E4I4"/>
<dbReference type="CDD" id="cd05009">
    <property type="entry name" value="SIS_GlmS_GlmD_2"/>
    <property type="match status" value="1"/>
</dbReference>
<dbReference type="SUPFAM" id="SSF53697">
    <property type="entry name" value="SIS domain"/>
    <property type="match status" value="1"/>
</dbReference>
<dbReference type="PANTHER" id="PTHR10937">
    <property type="entry name" value="GLUCOSAMINE--FRUCTOSE-6-PHOSPHATE AMINOTRANSFERASE, ISOMERIZING"/>
    <property type="match status" value="1"/>
</dbReference>
<dbReference type="EMBL" id="VFMN01000001">
    <property type="protein sequence ID" value="TQJ10262.1"/>
    <property type="molecule type" value="Genomic_DNA"/>
</dbReference>
<feature type="domain" description="SIS" evidence="2">
    <location>
        <begin position="32"/>
        <end position="177"/>
    </location>
</feature>
<accession>A0A542E4I4</accession>
<evidence type="ECO:0000313" key="4">
    <source>
        <dbReference type="Proteomes" id="UP000317893"/>
    </source>
</evidence>
<dbReference type="PROSITE" id="PS51464">
    <property type="entry name" value="SIS"/>
    <property type="match status" value="1"/>
</dbReference>
<dbReference type="RefSeq" id="WP_141849511.1">
    <property type="nucleotide sequence ID" value="NZ_BAAAPR010000015.1"/>
</dbReference>
<dbReference type="InterPro" id="IPR035490">
    <property type="entry name" value="GlmS/FrlB_SIS"/>
</dbReference>
<dbReference type="CDD" id="cd05008">
    <property type="entry name" value="SIS_GlmS_GlmD_1"/>
    <property type="match status" value="1"/>
</dbReference>
<keyword evidence="1" id="KW-0677">Repeat</keyword>
<dbReference type="Pfam" id="PF01380">
    <property type="entry name" value="SIS"/>
    <property type="match status" value="1"/>
</dbReference>
<dbReference type="GO" id="GO:0097367">
    <property type="term" value="F:carbohydrate derivative binding"/>
    <property type="evidence" value="ECO:0007669"/>
    <property type="project" value="InterPro"/>
</dbReference>
<dbReference type="InterPro" id="IPR035466">
    <property type="entry name" value="GlmS/AgaS_SIS"/>
</dbReference>
<keyword evidence="4" id="KW-1185">Reference proteome</keyword>
<evidence type="ECO:0000259" key="2">
    <source>
        <dbReference type="PROSITE" id="PS51464"/>
    </source>
</evidence>